<evidence type="ECO:0000259" key="13">
    <source>
        <dbReference type="Pfam" id="PF22599"/>
    </source>
</evidence>
<comment type="subcellular location">
    <subcellularLocation>
        <location evidence="1 9">Cell membrane</location>
        <topology evidence="1 9">Multi-pass membrane protein</topology>
    </subcellularLocation>
</comment>
<dbReference type="NCBIfam" id="TIGR01129">
    <property type="entry name" value="secD"/>
    <property type="match status" value="1"/>
</dbReference>
<keyword evidence="6 9" id="KW-1133">Transmembrane helix</keyword>
<feature type="region of interest" description="Disordered" evidence="10">
    <location>
        <begin position="559"/>
        <end position="578"/>
    </location>
</feature>
<keyword evidence="4 9" id="KW-0812">Transmembrane</keyword>
<keyword evidence="2 9" id="KW-0813">Transport</keyword>
<dbReference type="GO" id="GO:0043952">
    <property type="term" value="P:protein transport by the Sec complex"/>
    <property type="evidence" value="ECO:0007669"/>
    <property type="project" value="UniProtKB-UniRule"/>
</dbReference>
<dbReference type="Pfam" id="PF21760">
    <property type="entry name" value="SecD_1st"/>
    <property type="match status" value="1"/>
</dbReference>
<evidence type="ECO:0000256" key="4">
    <source>
        <dbReference type="ARBA" id="ARBA00022692"/>
    </source>
</evidence>
<dbReference type="InterPro" id="IPR054384">
    <property type="entry name" value="SecDF_P1_head"/>
</dbReference>
<sequence length="578" mass="60584">MARTTPVKKAWRSLAWLAVLIAALIGINGAGVAWADWSWTPKLALDLEGGTQIILEAQLEDGQTVSGEQLAQAVSIIRQRVDASGVSEAEITTQGDRNVVVSIPGTPDDATLQRIQSSAKLEFRPVLRTEAATTAAVGDDGATATATPTPTDSASPSLESTPTASPTNASDESWITPALADQYTNFDCAQLDAEGANVAPADEPLVTCDSTGTSKFILGPTEVAGSTISDATSGLVMNSQGVSTGAWGVNIVFDSTGTEQFTDVTTRLYGYGVGVVQNQFAIVLDGRVISAPSTNAIITDGKPQISGSFTQEEAKTLADQLKFGALPIGFEVQSSEVISATLGSSQLQSGLIAGLIGLILVFIYSFFQYRLLGMVTVASLVVAAVITYFVLVIMSWREGYRLSLAGVAGVIVAIGFTADSFIVYFERIRDELRDGRALVSAVEAGWKRALRTVVAAKGINLLSAVVLFILAVGNVRGFALTLGVTTIIDVIVVVLFTHPVLQLLATNKFFSSGHKATGLDPNGLGAVYRGRAQFRTPTLVGAKSGAGKEALRRQTIAERKAAERAGTSTDSNVDGKDS</sequence>
<feature type="compositionally biased region" description="Polar residues" evidence="10">
    <location>
        <begin position="158"/>
        <end position="172"/>
    </location>
</feature>
<proteinExistence type="inferred from homology"/>
<evidence type="ECO:0000256" key="2">
    <source>
        <dbReference type="ARBA" id="ARBA00022448"/>
    </source>
</evidence>
<dbReference type="EMBL" id="JACHMJ010000001">
    <property type="protein sequence ID" value="MBB5843230.1"/>
    <property type="molecule type" value="Genomic_DNA"/>
</dbReference>
<keyword evidence="5 9" id="KW-0653">Protein transport</keyword>
<comment type="caution">
    <text evidence="14">The sequence shown here is derived from an EMBL/GenBank/DDBJ whole genome shotgun (WGS) entry which is preliminary data.</text>
</comment>
<evidence type="ECO:0000259" key="11">
    <source>
        <dbReference type="Pfam" id="PF02355"/>
    </source>
</evidence>
<dbReference type="InterPro" id="IPR048631">
    <property type="entry name" value="SecD_1st"/>
</dbReference>
<dbReference type="Proteomes" id="UP000536685">
    <property type="component" value="Unassembled WGS sequence"/>
</dbReference>
<dbReference type="PANTHER" id="PTHR30081:SF1">
    <property type="entry name" value="PROTEIN TRANSLOCASE SUBUNIT SECD"/>
    <property type="match status" value="1"/>
</dbReference>
<comment type="caution">
    <text evidence="9">Lacks conserved residue(s) required for the propagation of feature annotation.</text>
</comment>
<comment type="similarity">
    <text evidence="9">Belongs to the SecD/SecF family. SecD subfamily.</text>
</comment>
<dbReference type="AlphaFoldDB" id="A0A841AHC2"/>
<evidence type="ECO:0000256" key="9">
    <source>
        <dbReference type="HAMAP-Rule" id="MF_01463"/>
    </source>
</evidence>
<evidence type="ECO:0000259" key="12">
    <source>
        <dbReference type="Pfam" id="PF21760"/>
    </source>
</evidence>
<accession>A0A841AHC2</accession>
<dbReference type="InterPro" id="IPR048634">
    <property type="entry name" value="SecD_SecF_C"/>
</dbReference>
<dbReference type="Gene3D" id="3.30.1360.200">
    <property type="match status" value="1"/>
</dbReference>
<dbReference type="HAMAP" id="MF_01463_B">
    <property type="entry name" value="SecD_B"/>
    <property type="match status" value="1"/>
</dbReference>
<feature type="transmembrane region" description="Helical" evidence="9">
    <location>
        <begin position="402"/>
        <end position="425"/>
    </location>
</feature>
<reference evidence="14 15" key="1">
    <citation type="submission" date="2020-08" db="EMBL/GenBank/DDBJ databases">
        <title>Sequencing the genomes of 1000 actinobacteria strains.</title>
        <authorList>
            <person name="Klenk H.-P."/>
        </authorList>
    </citation>
    <scope>NUCLEOTIDE SEQUENCE [LARGE SCALE GENOMIC DNA]</scope>
    <source>
        <strain evidence="14 15">DSM 105784</strain>
    </source>
</reference>
<keyword evidence="3 9" id="KW-1003">Cell membrane</keyword>
<evidence type="ECO:0000256" key="1">
    <source>
        <dbReference type="ARBA" id="ARBA00004651"/>
    </source>
</evidence>
<evidence type="ECO:0000256" key="5">
    <source>
        <dbReference type="ARBA" id="ARBA00022927"/>
    </source>
</evidence>
<organism evidence="14 15">
    <name type="scientific">Conyzicola lurida</name>
    <dbReference type="NCBI Taxonomy" id="1172621"/>
    <lineage>
        <taxon>Bacteria</taxon>
        <taxon>Bacillati</taxon>
        <taxon>Actinomycetota</taxon>
        <taxon>Actinomycetes</taxon>
        <taxon>Micrococcales</taxon>
        <taxon>Microbacteriaceae</taxon>
        <taxon>Conyzicola</taxon>
    </lineage>
</organism>
<dbReference type="SUPFAM" id="SSF82866">
    <property type="entry name" value="Multidrug efflux transporter AcrB transmembrane domain"/>
    <property type="match status" value="1"/>
</dbReference>
<protein>
    <recommendedName>
        <fullName evidence="9">Protein translocase subunit SecD</fullName>
    </recommendedName>
</protein>
<feature type="transmembrane region" description="Helical" evidence="9">
    <location>
        <begin position="374"/>
        <end position="396"/>
    </location>
</feature>
<dbReference type="Pfam" id="PF02355">
    <property type="entry name" value="SecD_SecF_C"/>
    <property type="match status" value="1"/>
</dbReference>
<dbReference type="GO" id="GO:0015450">
    <property type="term" value="F:protein-transporting ATPase activity"/>
    <property type="evidence" value="ECO:0007669"/>
    <property type="project" value="InterPro"/>
</dbReference>
<dbReference type="GO" id="GO:0006605">
    <property type="term" value="P:protein targeting"/>
    <property type="evidence" value="ECO:0007669"/>
    <property type="project" value="UniProtKB-UniRule"/>
</dbReference>
<dbReference type="InterPro" id="IPR055344">
    <property type="entry name" value="SecD_SecF_C_bact"/>
</dbReference>
<feature type="transmembrane region" description="Helical" evidence="9">
    <location>
        <begin position="454"/>
        <end position="472"/>
    </location>
</feature>
<dbReference type="PANTHER" id="PTHR30081">
    <property type="entry name" value="PROTEIN-EXPORT MEMBRANE PROTEIN SEC"/>
    <property type="match status" value="1"/>
</dbReference>
<dbReference type="Pfam" id="PF22599">
    <property type="entry name" value="SecDF_P1_head"/>
    <property type="match status" value="1"/>
</dbReference>
<dbReference type="NCBIfam" id="TIGR00916">
    <property type="entry name" value="2A0604s01"/>
    <property type="match status" value="1"/>
</dbReference>
<dbReference type="GO" id="GO:0065002">
    <property type="term" value="P:intracellular protein transmembrane transport"/>
    <property type="evidence" value="ECO:0007669"/>
    <property type="project" value="UniProtKB-UniRule"/>
</dbReference>
<comment type="subunit">
    <text evidence="9">Forms a complex with SecF. Part of the essential Sec protein translocation apparatus which comprises SecA, SecYEG and auxiliary proteins SecDF. Other proteins may also be involved.</text>
</comment>
<feature type="transmembrane region" description="Helical" evidence="9">
    <location>
        <begin position="478"/>
        <end position="501"/>
    </location>
</feature>
<dbReference type="InterPro" id="IPR005791">
    <property type="entry name" value="SecD"/>
</dbReference>
<comment type="function">
    <text evidence="9">Part of the Sec protein translocase complex. Interacts with the SecYEG preprotein conducting channel. SecDF uses the proton motive force (PMF) to complete protein translocation after the ATP-dependent function of SecA.</text>
</comment>
<evidence type="ECO:0000256" key="8">
    <source>
        <dbReference type="ARBA" id="ARBA00023136"/>
    </source>
</evidence>
<evidence type="ECO:0000256" key="3">
    <source>
        <dbReference type="ARBA" id="ARBA00022475"/>
    </source>
</evidence>
<evidence type="ECO:0000256" key="6">
    <source>
        <dbReference type="ARBA" id="ARBA00022989"/>
    </source>
</evidence>
<dbReference type="GO" id="GO:0005886">
    <property type="term" value="C:plasma membrane"/>
    <property type="evidence" value="ECO:0007669"/>
    <property type="project" value="UniProtKB-SubCell"/>
</dbReference>
<evidence type="ECO:0000313" key="15">
    <source>
        <dbReference type="Proteomes" id="UP000536685"/>
    </source>
</evidence>
<keyword evidence="7 9" id="KW-0811">Translocation</keyword>
<feature type="domain" description="SecDF P1 head subdomain" evidence="13">
    <location>
        <begin position="216"/>
        <end position="328"/>
    </location>
</feature>
<evidence type="ECO:0000256" key="10">
    <source>
        <dbReference type="SAM" id="MobiDB-lite"/>
    </source>
</evidence>
<dbReference type="Gene3D" id="3.30.70.3220">
    <property type="match status" value="1"/>
</dbReference>
<evidence type="ECO:0000313" key="14">
    <source>
        <dbReference type="EMBL" id="MBB5843230.1"/>
    </source>
</evidence>
<evidence type="ECO:0000256" key="7">
    <source>
        <dbReference type="ARBA" id="ARBA00023010"/>
    </source>
</evidence>
<feature type="compositionally biased region" description="Low complexity" evidence="10">
    <location>
        <begin position="132"/>
        <end position="157"/>
    </location>
</feature>
<keyword evidence="8 9" id="KW-0472">Membrane</keyword>
<name>A0A841AHC2_9MICO</name>
<feature type="region of interest" description="Disordered" evidence="10">
    <location>
        <begin position="132"/>
        <end position="172"/>
    </location>
</feature>
<dbReference type="InterPro" id="IPR022813">
    <property type="entry name" value="SecD/SecF_arch_bac"/>
</dbReference>
<dbReference type="RefSeq" id="WP_184235616.1">
    <property type="nucleotide sequence ID" value="NZ_JACHMJ010000001.1"/>
</dbReference>
<gene>
    <name evidence="9" type="primary">secD</name>
    <name evidence="14" type="ORF">HD599_001553</name>
</gene>
<feature type="transmembrane region" description="Helical" evidence="9">
    <location>
        <begin position="347"/>
        <end position="367"/>
    </location>
</feature>
<feature type="domain" description="Protein translocase subunit SecDF P1" evidence="12">
    <location>
        <begin position="71"/>
        <end position="126"/>
    </location>
</feature>
<keyword evidence="15" id="KW-1185">Reference proteome</keyword>
<feature type="domain" description="Protein export membrane protein SecD/SecF C-terminal" evidence="11">
    <location>
        <begin position="330"/>
        <end position="505"/>
    </location>
</feature>